<comment type="caution">
    <text evidence="3">The sequence shown here is derived from an EMBL/GenBank/DDBJ whole genome shotgun (WGS) entry which is preliminary data.</text>
</comment>
<keyword evidence="3" id="KW-0436">Ligase</keyword>
<dbReference type="InterPro" id="IPR042099">
    <property type="entry name" value="ANL_N_sf"/>
</dbReference>
<evidence type="ECO:0000313" key="3">
    <source>
        <dbReference type="EMBL" id="MBP2366935.1"/>
    </source>
</evidence>
<feature type="domain" description="AMP-dependent synthetase/ligase" evidence="1">
    <location>
        <begin position="8"/>
        <end position="374"/>
    </location>
</feature>
<dbReference type="InterPro" id="IPR020845">
    <property type="entry name" value="AMP-binding_CS"/>
</dbReference>
<dbReference type="GO" id="GO:0016874">
    <property type="term" value="F:ligase activity"/>
    <property type="evidence" value="ECO:0007669"/>
    <property type="project" value="UniProtKB-KW"/>
</dbReference>
<dbReference type="SUPFAM" id="SSF56801">
    <property type="entry name" value="Acetyl-CoA synthetase-like"/>
    <property type="match status" value="1"/>
</dbReference>
<dbReference type="InterPro" id="IPR050237">
    <property type="entry name" value="ATP-dep_AMP-bd_enzyme"/>
</dbReference>
<dbReference type="InterPro" id="IPR025110">
    <property type="entry name" value="AMP-bd_C"/>
</dbReference>
<feature type="domain" description="AMP-binding enzyme C-terminal" evidence="2">
    <location>
        <begin position="425"/>
        <end position="500"/>
    </location>
</feature>
<proteinExistence type="predicted"/>
<dbReference type="Proteomes" id="UP001519295">
    <property type="component" value="Unassembled WGS sequence"/>
</dbReference>
<dbReference type="Pfam" id="PF00501">
    <property type="entry name" value="AMP-binding"/>
    <property type="match status" value="1"/>
</dbReference>
<evidence type="ECO:0000313" key="4">
    <source>
        <dbReference type="Proteomes" id="UP001519295"/>
    </source>
</evidence>
<dbReference type="EMBL" id="JAGINU010000001">
    <property type="protein sequence ID" value="MBP2366935.1"/>
    <property type="molecule type" value="Genomic_DNA"/>
</dbReference>
<sequence>MDPANLLRKSARLYGRNTAYVCEGRRQTYSELLDRAIRLANALRAAGVRPGDRVAMLGDNAFESLEQIAGLAVGGYVRCALYGHDTPDRHRYLLDLVGARALIVQQEHYPAVREMLAALPGLTTVLVTGDAPVTGATGYEAALAAAAAEDPQLPVAEDDPHIIRFSAGTTGRPKGILHTVRGWTDMGNEIALIVPRFTERDRYLAPAPLSHAAGMFIWPLVAAGAASVVMPPFDTARYLELMETERITVAMTVPTIMQLVTQHPDSRTRDLSSLRAVIYGTAPAPAATLAAVIEVWGNIMYQIYGQSEGLPLSVLTPEHHVVDGTEEQRRWLRSAGRPSPNADVAILDDDGNRLPTGEIGEIAGRTPGMMRELWGAPEATAERITPDGWLRTRDMGRLSEDGFLYLSDRKEDMIISGGYNIWPTELEDVLAAHPAVFEVAVVGVADPKWGETPQAAVVLQKGEQVSEAELVAWSREKVGPVRKLTAVHFVAELPRSPIGKVLRREVRSRLAAATERPEQVEAG</sequence>
<accession>A0ABS4VSN1</accession>
<dbReference type="Gene3D" id="3.40.50.12780">
    <property type="entry name" value="N-terminal domain of ligase-like"/>
    <property type="match status" value="1"/>
</dbReference>
<reference evidence="3 4" key="1">
    <citation type="submission" date="2021-03" db="EMBL/GenBank/DDBJ databases">
        <title>Sequencing the genomes of 1000 actinobacteria strains.</title>
        <authorList>
            <person name="Klenk H.-P."/>
        </authorList>
    </citation>
    <scope>NUCLEOTIDE SEQUENCE [LARGE SCALE GENOMIC DNA]</scope>
    <source>
        <strain evidence="3 4">DSM 45256</strain>
    </source>
</reference>
<gene>
    <name evidence="3" type="ORF">JOF36_002631</name>
</gene>
<dbReference type="Pfam" id="PF13193">
    <property type="entry name" value="AMP-binding_C"/>
    <property type="match status" value="1"/>
</dbReference>
<evidence type="ECO:0000259" key="1">
    <source>
        <dbReference type="Pfam" id="PF00501"/>
    </source>
</evidence>
<dbReference type="RefSeq" id="WP_210027030.1">
    <property type="nucleotide sequence ID" value="NZ_JAGINU010000001.1"/>
</dbReference>
<name>A0ABS4VSN1_9PSEU</name>
<dbReference type="PANTHER" id="PTHR43767">
    <property type="entry name" value="LONG-CHAIN-FATTY-ACID--COA LIGASE"/>
    <property type="match status" value="1"/>
</dbReference>
<organism evidence="3 4">
    <name type="scientific">Pseudonocardia parietis</name>
    <dbReference type="NCBI Taxonomy" id="570936"/>
    <lineage>
        <taxon>Bacteria</taxon>
        <taxon>Bacillati</taxon>
        <taxon>Actinomycetota</taxon>
        <taxon>Actinomycetes</taxon>
        <taxon>Pseudonocardiales</taxon>
        <taxon>Pseudonocardiaceae</taxon>
        <taxon>Pseudonocardia</taxon>
    </lineage>
</organism>
<keyword evidence="4" id="KW-1185">Reference proteome</keyword>
<dbReference type="InterPro" id="IPR000873">
    <property type="entry name" value="AMP-dep_synth/lig_dom"/>
</dbReference>
<dbReference type="InterPro" id="IPR045851">
    <property type="entry name" value="AMP-bd_C_sf"/>
</dbReference>
<dbReference type="PROSITE" id="PS00455">
    <property type="entry name" value="AMP_BINDING"/>
    <property type="match status" value="1"/>
</dbReference>
<dbReference type="Gene3D" id="3.30.300.30">
    <property type="match status" value="1"/>
</dbReference>
<evidence type="ECO:0000259" key="2">
    <source>
        <dbReference type="Pfam" id="PF13193"/>
    </source>
</evidence>
<dbReference type="PANTHER" id="PTHR43767:SF7">
    <property type="entry name" value="MEDIUM_LONG-CHAIN-FATTY-ACID--COA LIGASE FADD8"/>
    <property type="match status" value="1"/>
</dbReference>
<protein>
    <submittedName>
        <fullName evidence="3">Acyl-CoA synthetase (AMP-forming)/AMP-acid ligase II</fullName>
    </submittedName>
</protein>